<comment type="caution">
    <text evidence="1">The sequence shown here is derived from an EMBL/GenBank/DDBJ whole genome shotgun (WGS) entry which is preliminary data.</text>
</comment>
<protein>
    <submittedName>
        <fullName evidence="1">Uncharacterized protein</fullName>
    </submittedName>
</protein>
<dbReference type="Proteomes" id="UP000316471">
    <property type="component" value="Unassembled WGS sequence"/>
</dbReference>
<evidence type="ECO:0000313" key="2">
    <source>
        <dbReference type="Proteomes" id="UP000316471"/>
    </source>
</evidence>
<dbReference type="EMBL" id="VLKP01000008">
    <property type="protein sequence ID" value="TWI09378.1"/>
    <property type="molecule type" value="Genomic_DNA"/>
</dbReference>
<organism evidence="1 2">
    <name type="scientific">Aerolutibacter ruishenii</name>
    <dbReference type="NCBI Taxonomy" id="686800"/>
    <lineage>
        <taxon>Bacteria</taxon>
        <taxon>Pseudomonadati</taxon>
        <taxon>Pseudomonadota</taxon>
        <taxon>Gammaproteobacteria</taxon>
        <taxon>Lysobacterales</taxon>
        <taxon>Lysobacteraceae</taxon>
        <taxon>Aerolutibacter</taxon>
    </lineage>
</organism>
<evidence type="ECO:0000313" key="1">
    <source>
        <dbReference type="EMBL" id="TWI09378.1"/>
    </source>
</evidence>
<dbReference type="RefSeq" id="WP_144815156.1">
    <property type="nucleotide sequence ID" value="NZ_VLKP01000008.1"/>
</dbReference>
<reference evidence="1 2" key="1">
    <citation type="journal article" date="2015" name="Stand. Genomic Sci.">
        <title>Genomic Encyclopedia of Bacterial and Archaeal Type Strains, Phase III: the genomes of soil and plant-associated and newly described type strains.</title>
        <authorList>
            <person name="Whitman W.B."/>
            <person name="Woyke T."/>
            <person name="Klenk H.P."/>
            <person name="Zhou Y."/>
            <person name="Lilburn T.G."/>
            <person name="Beck B.J."/>
            <person name="De Vos P."/>
            <person name="Vandamme P."/>
            <person name="Eisen J.A."/>
            <person name="Garrity G."/>
            <person name="Hugenholtz P."/>
            <person name="Kyrpides N.C."/>
        </authorList>
    </citation>
    <scope>NUCLEOTIDE SEQUENCE [LARGE SCALE GENOMIC DNA]</scope>
    <source>
        <strain evidence="1 2">CGMCC 1.10136</strain>
    </source>
</reference>
<keyword evidence="2" id="KW-1185">Reference proteome</keyword>
<sequence length="173" mass="19640">MILNDHKDNLVAKTVALVMKKFRKEFPGRAEEWADEVHRRAMVLLYQPVYDDGFTNVEALAEFVMVEIRLVHQSGIAKTTACQADMRRRAAWRTLEASGSTSTTTQEHADECIEDRWSMFMEAYLVAHPNADWEDVERDRLSGSLFDPDDPYLVDLAARVLADEGEVGYEAAA</sequence>
<accession>A0A562LP72</accession>
<dbReference type="AlphaFoldDB" id="A0A562LP72"/>
<proteinExistence type="predicted"/>
<name>A0A562LP72_9GAMM</name>
<gene>
    <name evidence="1" type="ORF">IP93_01994</name>
</gene>